<dbReference type="AlphaFoldDB" id="A0A3B0W890"/>
<reference evidence="1" key="1">
    <citation type="submission" date="2018-06" db="EMBL/GenBank/DDBJ databases">
        <authorList>
            <person name="Zhirakovskaya E."/>
        </authorList>
    </citation>
    <scope>NUCLEOTIDE SEQUENCE</scope>
</reference>
<dbReference type="EMBL" id="UOFA01000310">
    <property type="protein sequence ID" value="VAW46907.1"/>
    <property type="molecule type" value="Genomic_DNA"/>
</dbReference>
<accession>A0A3B0W890</accession>
<gene>
    <name evidence="1" type="ORF">MNBD_GAMMA02-363</name>
</gene>
<proteinExistence type="predicted"/>
<name>A0A3B0W890_9ZZZZ</name>
<protein>
    <submittedName>
        <fullName evidence="1">Uncharacterized protein</fullName>
    </submittedName>
</protein>
<sequence length="410" mass="46295">MNKQVTIILLCLLSLVGFAKDKQQIIEQTESDKSTYAKDNLKNDLAVAFGEKSIERQTSEKEFAAWGKKLKEFLMASDDDFAQASTLAKMISNLQTASMLAKLHNKNDQVDALNDLSYQPFADLLNQMIAKAELSAVALDILTKVCFTREMADHCHANVLLEKRMQQDTANLQAYLRPFDIAAKANNTKSMHQLIQLMAASQYSRTPLGITDNMSTLIDAFIANNPIPQSAVDNMITDYQKLSGISPEKKTQLDELMPAYMSTFIKSSFFNLNDFPPYKPILSYCQTNIDAVTYCRDITQIMIQKSNSMIDKAMGHSLLIATYELERNQVGIDATTQLNEKFRQTYKCIGDLGSGKYFIDDYFDPELQKITFNATDEYQMMIQQAELRYRNLKAQGDINATNPDSCFDEG</sequence>
<evidence type="ECO:0000313" key="1">
    <source>
        <dbReference type="EMBL" id="VAW46907.1"/>
    </source>
</evidence>
<organism evidence="1">
    <name type="scientific">hydrothermal vent metagenome</name>
    <dbReference type="NCBI Taxonomy" id="652676"/>
    <lineage>
        <taxon>unclassified sequences</taxon>
        <taxon>metagenomes</taxon>
        <taxon>ecological metagenomes</taxon>
    </lineage>
</organism>